<evidence type="ECO:0000259" key="1">
    <source>
        <dbReference type="SMART" id="SM00507"/>
    </source>
</evidence>
<feature type="domain" description="HNH nuclease" evidence="1">
    <location>
        <begin position="190"/>
        <end position="251"/>
    </location>
</feature>
<reference evidence="2 3" key="1">
    <citation type="submission" date="2017-06" db="EMBL/GenBank/DDBJ databases">
        <title>Investigating the central metabolism of Clostridium thermosuccinogenes.</title>
        <authorList>
            <person name="Koendjbiharie J.G."/>
            <person name="van Kranenburg R."/>
        </authorList>
    </citation>
    <scope>NUCLEOTIDE SEQUENCE [LARGE SCALE GENOMIC DNA]</scope>
    <source>
        <strain evidence="2 3">DSM 5806</strain>
    </source>
</reference>
<dbReference type="SMART" id="SM00507">
    <property type="entry name" value="HNHc"/>
    <property type="match status" value="1"/>
</dbReference>
<dbReference type="Proteomes" id="UP000236151">
    <property type="component" value="Unassembled WGS sequence"/>
</dbReference>
<dbReference type="InterPro" id="IPR003615">
    <property type="entry name" value="HNH_nuc"/>
</dbReference>
<dbReference type="AlphaFoldDB" id="A0A2K2EZN4"/>
<sequence>MLDNNYYVYKKEVDWSVLQQGVSIPVTIQVVFQNTINKFLPRGKSKDIYLVLEGLTYKARLVNQKFDERKYPNRKDILQIRYHPQSEIAERLRSIFAASYRYILEQRNSLPENQRKFIKVPEEIKEYLAIYTTEYPDTYLLECITQEDTRIIKETMVHEDEQEYEASINYNTVDPNATIAAVNQIVKIRKLNRAIGESLKLLYNYRCQICGENISARYGVNVVESHHINPFVESLNNNSENQVIICPNHHRIIHRARPVFDRRKLIFVYHNGVEERIILNRHLQ</sequence>
<evidence type="ECO:0000313" key="2">
    <source>
        <dbReference type="EMBL" id="PNT94860.1"/>
    </source>
</evidence>
<dbReference type="CDD" id="cd00085">
    <property type="entry name" value="HNHc"/>
    <property type="match status" value="1"/>
</dbReference>
<dbReference type="OrthoDB" id="9779761at2"/>
<protein>
    <submittedName>
        <fullName evidence="2">HNH endonuclease</fullName>
    </submittedName>
</protein>
<dbReference type="Gene3D" id="1.10.30.50">
    <property type="match status" value="1"/>
</dbReference>
<gene>
    <name evidence="2" type="ORF">CDQ84_18150</name>
</gene>
<keyword evidence="2" id="KW-0540">Nuclease</keyword>
<keyword evidence="2" id="KW-0378">Hydrolase</keyword>
<name>A0A2K2EZN4_9CLOT</name>
<accession>A0A2K2EZN4</accession>
<evidence type="ECO:0000313" key="3">
    <source>
        <dbReference type="Proteomes" id="UP000236151"/>
    </source>
</evidence>
<organism evidence="2 3">
    <name type="scientific">Clostridium thermosuccinogenes</name>
    <dbReference type="NCBI Taxonomy" id="84032"/>
    <lineage>
        <taxon>Bacteria</taxon>
        <taxon>Bacillati</taxon>
        <taxon>Bacillota</taxon>
        <taxon>Clostridia</taxon>
        <taxon>Eubacteriales</taxon>
        <taxon>Clostridiaceae</taxon>
        <taxon>Clostridium</taxon>
    </lineage>
</organism>
<dbReference type="EMBL" id="NIOJ01000086">
    <property type="protein sequence ID" value="PNT94860.1"/>
    <property type="molecule type" value="Genomic_DNA"/>
</dbReference>
<comment type="caution">
    <text evidence="2">The sequence shown here is derived from an EMBL/GenBank/DDBJ whole genome shotgun (WGS) entry which is preliminary data.</text>
</comment>
<dbReference type="GO" id="GO:0004519">
    <property type="term" value="F:endonuclease activity"/>
    <property type="evidence" value="ECO:0007669"/>
    <property type="project" value="UniProtKB-KW"/>
</dbReference>
<keyword evidence="2" id="KW-0255">Endonuclease</keyword>
<dbReference type="KEGG" id="cthd:CDO33_02815"/>
<dbReference type="RefSeq" id="WP_101300408.1">
    <property type="nucleotide sequence ID" value="NZ_CP021850.1"/>
</dbReference>
<proteinExistence type="predicted"/>
<keyword evidence="3" id="KW-1185">Reference proteome</keyword>